<dbReference type="EMBL" id="BK014652">
    <property type="protein sequence ID" value="DAD66023.1"/>
    <property type="molecule type" value="Genomic_DNA"/>
</dbReference>
<accession>A0A8S5L7Y6</accession>
<proteinExistence type="predicted"/>
<protein>
    <submittedName>
        <fullName evidence="1">Uncharacterized protein</fullName>
    </submittedName>
</protein>
<organism evidence="1">
    <name type="scientific">Myoviridae sp. ctKHS5</name>
    <dbReference type="NCBI Taxonomy" id="2823541"/>
    <lineage>
        <taxon>Viruses</taxon>
        <taxon>Duplodnaviria</taxon>
        <taxon>Heunggongvirae</taxon>
        <taxon>Uroviricota</taxon>
        <taxon>Caudoviricetes</taxon>
    </lineage>
</organism>
<evidence type="ECO:0000313" key="1">
    <source>
        <dbReference type="EMBL" id="DAD66023.1"/>
    </source>
</evidence>
<sequence length="324" mass="35481">MAYQTGKADNERDFLAKLNQFLTNDPALKAAGQAWQKLYERTLPATHTIMATTQIVWRSSGTGVSQDMYICAETASSIAEDIYNVNFYGGTFFNPALVSPTSITSAMVDCSPGVALCCDARAFEYHLIADGRHCKMATFISDTCATAYMGFILPTVTPVEYPYPLLIAGTTSADKLTRYSNNSNQVSSIIDPRDNNCWLLGVDQAWHIFSGCDYERGRGVAHQIVYPKAIDNSGYAAVNTLTYLGASPGGHYPLFPAELLSTKDSPMGQTRWGTLQGVFWVPGIQLLPGDKVKIADTGHRGIAFNNGLRRTTTDYFVFDTGLPW</sequence>
<reference evidence="1" key="1">
    <citation type="journal article" date="2021" name="Proc. Natl. Acad. Sci. U.S.A.">
        <title>A Catalog of Tens of Thousands of Viruses from Human Metagenomes Reveals Hidden Associations with Chronic Diseases.</title>
        <authorList>
            <person name="Tisza M.J."/>
            <person name="Buck C.B."/>
        </authorList>
    </citation>
    <scope>NUCLEOTIDE SEQUENCE</scope>
    <source>
        <strain evidence="1">CtKHS5</strain>
    </source>
</reference>
<name>A0A8S5L7Y6_9CAUD</name>